<accession>A0A327X3G2</accession>
<comment type="caution">
    <text evidence="1">The sequence shown here is derived from an EMBL/GenBank/DDBJ whole genome shotgun (WGS) entry which is preliminary data.</text>
</comment>
<proteinExistence type="predicted"/>
<sequence>MAHSAHVELAKLHDEFPILNDIEATLAFSMNEGDATPRAVAWNLAPNLCQHFARLGITERLRHLVVQLARYQDGCCCGGRIEFNHGHCRVCW</sequence>
<dbReference type="Proteomes" id="UP000287865">
    <property type="component" value="Unassembled WGS sequence"/>
</dbReference>
<protein>
    <submittedName>
        <fullName evidence="1">Uncharacterized protein</fullName>
    </submittedName>
</protein>
<reference evidence="1 3" key="2">
    <citation type="submission" date="2018-06" db="EMBL/GenBank/DDBJ databases">
        <title>Genomic Encyclopedia of Type Strains, Phase III (KMG-III): the genomes of soil and plant-associated and newly described type strains.</title>
        <authorList>
            <person name="Whitman W."/>
        </authorList>
    </citation>
    <scope>NUCLEOTIDE SEQUENCE [LARGE SCALE GENOMIC DNA]</scope>
    <source>
        <strain evidence="1 3">CGMCC 1.15366</strain>
    </source>
</reference>
<dbReference type="Proteomes" id="UP000249203">
    <property type="component" value="Unassembled WGS sequence"/>
</dbReference>
<gene>
    <name evidence="1" type="ORF">B0I24_10128</name>
    <name evidence="2" type="ORF">CWE07_00125</name>
</gene>
<dbReference type="EMBL" id="QLMD01000001">
    <property type="protein sequence ID" value="RAK01405.1"/>
    <property type="molecule type" value="Genomic_DNA"/>
</dbReference>
<dbReference type="RefSeq" id="WP_111567908.1">
    <property type="nucleotide sequence ID" value="NZ_PIPK01000001.1"/>
</dbReference>
<dbReference type="AlphaFoldDB" id="A0A327X3G2"/>
<reference evidence="2 4" key="1">
    <citation type="journal article" date="2018" name="Front. Microbiol.">
        <title>Genome-Based Analysis Reveals the Taxonomy and Diversity of the Family Idiomarinaceae.</title>
        <authorList>
            <person name="Liu Y."/>
            <person name="Lai Q."/>
            <person name="Shao Z."/>
        </authorList>
    </citation>
    <scope>NUCLEOTIDE SEQUENCE [LARGE SCALE GENOMIC DNA]</scope>
    <source>
        <strain evidence="2 4">CF12-14</strain>
    </source>
</reference>
<dbReference type="EMBL" id="PIPK01000001">
    <property type="protein sequence ID" value="RUO28252.1"/>
    <property type="molecule type" value="Genomic_DNA"/>
</dbReference>
<keyword evidence="4" id="KW-1185">Reference proteome</keyword>
<organism evidence="1 3">
    <name type="scientific">Aliidiomarina maris</name>
    <dbReference type="NCBI Taxonomy" id="531312"/>
    <lineage>
        <taxon>Bacteria</taxon>
        <taxon>Pseudomonadati</taxon>
        <taxon>Pseudomonadota</taxon>
        <taxon>Gammaproteobacteria</taxon>
        <taxon>Alteromonadales</taxon>
        <taxon>Idiomarinaceae</taxon>
        <taxon>Aliidiomarina</taxon>
    </lineage>
</organism>
<evidence type="ECO:0000313" key="2">
    <source>
        <dbReference type="EMBL" id="RUO28252.1"/>
    </source>
</evidence>
<dbReference type="OrthoDB" id="6402371at2"/>
<name>A0A327X3G2_9GAMM</name>
<evidence type="ECO:0000313" key="3">
    <source>
        <dbReference type="Proteomes" id="UP000249203"/>
    </source>
</evidence>
<evidence type="ECO:0000313" key="1">
    <source>
        <dbReference type="EMBL" id="RAK01405.1"/>
    </source>
</evidence>
<evidence type="ECO:0000313" key="4">
    <source>
        <dbReference type="Proteomes" id="UP000287865"/>
    </source>
</evidence>